<protein>
    <submittedName>
        <fullName evidence="2">259_t:CDS:1</fullName>
    </submittedName>
</protein>
<gene>
    <name evidence="2" type="ORF">RFULGI_LOCUS17685</name>
</gene>
<keyword evidence="3" id="KW-1185">Reference proteome</keyword>
<feature type="region of interest" description="Disordered" evidence="1">
    <location>
        <begin position="175"/>
        <end position="216"/>
    </location>
</feature>
<dbReference type="AlphaFoldDB" id="A0A9N9JZB2"/>
<dbReference type="Proteomes" id="UP000789396">
    <property type="component" value="Unassembled WGS sequence"/>
</dbReference>
<evidence type="ECO:0000313" key="2">
    <source>
        <dbReference type="EMBL" id="CAG8800673.1"/>
    </source>
</evidence>
<dbReference type="OrthoDB" id="2445525at2759"/>
<dbReference type="EMBL" id="CAJVPZ010071489">
    <property type="protein sequence ID" value="CAG8800673.1"/>
    <property type="molecule type" value="Genomic_DNA"/>
</dbReference>
<feature type="compositionally biased region" description="Basic and acidic residues" evidence="1">
    <location>
        <begin position="207"/>
        <end position="216"/>
    </location>
</feature>
<proteinExistence type="predicted"/>
<reference evidence="2" key="1">
    <citation type="submission" date="2021-06" db="EMBL/GenBank/DDBJ databases">
        <authorList>
            <person name="Kallberg Y."/>
            <person name="Tangrot J."/>
            <person name="Rosling A."/>
        </authorList>
    </citation>
    <scope>NUCLEOTIDE SEQUENCE</scope>
    <source>
        <strain evidence="2">IN212</strain>
    </source>
</reference>
<feature type="non-terminal residue" evidence="2">
    <location>
        <position position="1"/>
    </location>
</feature>
<name>A0A9N9JZB2_9GLOM</name>
<evidence type="ECO:0000256" key="1">
    <source>
        <dbReference type="SAM" id="MobiDB-lite"/>
    </source>
</evidence>
<feature type="non-terminal residue" evidence="2">
    <location>
        <position position="216"/>
    </location>
</feature>
<accession>A0A9N9JZB2</accession>
<feature type="compositionally biased region" description="Polar residues" evidence="1">
    <location>
        <begin position="179"/>
        <end position="206"/>
    </location>
</feature>
<sequence length="216" mass="24738">IYPEGIKYLQEKLDSQSPLKKLTLGRNFMIAINVAKSLIAIYENDKGTLNTYRLDEEQDNIHLQYRHIQISQWYNLNIPKIAHFFFIKNTEDVCFVEKNGQARIYSLINGNFRPGAAQLPKNCTKVISAPDGTCFVAFVKEKLAIKTSKFEDKVMETNSKNLWEKMQDDIFEINDKSESSSPNETGLSSNNIAIISQRNIDSSTEPELSKDIETYK</sequence>
<organism evidence="2 3">
    <name type="scientific">Racocetra fulgida</name>
    <dbReference type="NCBI Taxonomy" id="60492"/>
    <lineage>
        <taxon>Eukaryota</taxon>
        <taxon>Fungi</taxon>
        <taxon>Fungi incertae sedis</taxon>
        <taxon>Mucoromycota</taxon>
        <taxon>Glomeromycotina</taxon>
        <taxon>Glomeromycetes</taxon>
        <taxon>Diversisporales</taxon>
        <taxon>Gigasporaceae</taxon>
        <taxon>Racocetra</taxon>
    </lineage>
</organism>
<evidence type="ECO:0000313" key="3">
    <source>
        <dbReference type="Proteomes" id="UP000789396"/>
    </source>
</evidence>
<comment type="caution">
    <text evidence="2">The sequence shown here is derived from an EMBL/GenBank/DDBJ whole genome shotgun (WGS) entry which is preliminary data.</text>
</comment>